<evidence type="ECO:0000313" key="1">
    <source>
        <dbReference type="EMBL" id="MCI51803.1"/>
    </source>
</evidence>
<name>A0A392SSG2_9FABA</name>
<feature type="non-terminal residue" evidence="1">
    <location>
        <position position="1"/>
    </location>
</feature>
<reference evidence="1 2" key="1">
    <citation type="journal article" date="2018" name="Front. Plant Sci.">
        <title>Red Clover (Trifolium pratense) and Zigzag Clover (T. medium) - A Picture of Genomic Similarities and Differences.</title>
        <authorList>
            <person name="Dluhosova J."/>
            <person name="Istvanek J."/>
            <person name="Nedelnik J."/>
            <person name="Repkova J."/>
        </authorList>
    </citation>
    <scope>NUCLEOTIDE SEQUENCE [LARGE SCALE GENOMIC DNA]</scope>
    <source>
        <strain evidence="2">cv. 10/8</strain>
        <tissue evidence="1">Leaf</tissue>
    </source>
</reference>
<proteinExistence type="predicted"/>
<organism evidence="1 2">
    <name type="scientific">Trifolium medium</name>
    <dbReference type="NCBI Taxonomy" id="97028"/>
    <lineage>
        <taxon>Eukaryota</taxon>
        <taxon>Viridiplantae</taxon>
        <taxon>Streptophyta</taxon>
        <taxon>Embryophyta</taxon>
        <taxon>Tracheophyta</taxon>
        <taxon>Spermatophyta</taxon>
        <taxon>Magnoliopsida</taxon>
        <taxon>eudicotyledons</taxon>
        <taxon>Gunneridae</taxon>
        <taxon>Pentapetalae</taxon>
        <taxon>rosids</taxon>
        <taxon>fabids</taxon>
        <taxon>Fabales</taxon>
        <taxon>Fabaceae</taxon>
        <taxon>Papilionoideae</taxon>
        <taxon>50 kb inversion clade</taxon>
        <taxon>NPAAA clade</taxon>
        <taxon>Hologalegina</taxon>
        <taxon>IRL clade</taxon>
        <taxon>Trifolieae</taxon>
        <taxon>Trifolium</taxon>
    </lineage>
</organism>
<accession>A0A392SSG2</accession>
<dbReference type="AlphaFoldDB" id="A0A392SSG2"/>
<dbReference type="EMBL" id="LXQA010437567">
    <property type="protein sequence ID" value="MCI51803.1"/>
    <property type="molecule type" value="Genomic_DNA"/>
</dbReference>
<sequence>GDIQKLLVLQKIEDSQKLLVLQKIEDRQKLLFLQKIEDSQKQLINISQKTSEDNKLISSEEYLFASTSQRMLEMIEE</sequence>
<protein>
    <submittedName>
        <fullName evidence="1">Uncharacterized protein</fullName>
    </submittedName>
</protein>
<dbReference type="Proteomes" id="UP000265520">
    <property type="component" value="Unassembled WGS sequence"/>
</dbReference>
<keyword evidence="2" id="KW-1185">Reference proteome</keyword>
<comment type="caution">
    <text evidence="1">The sequence shown here is derived from an EMBL/GenBank/DDBJ whole genome shotgun (WGS) entry which is preliminary data.</text>
</comment>
<evidence type="ECO:0000313" key="2">
    <source>
        <dbReference type="Proteomes" id="UP000265520"/>
    </source>
</evidence>